<feature type="domain" description="Serine-threonine/tyrosine-protein kinase catalytic" evidence="4">
    <location>
        <begin position="6"/>
        <end position="67"/>
    </location>
</feature>
<gene>
    <name evidence="5" type="ORF">GSONMT00008549001</name>
</gene>
<dbReference type="STRING" id="8022.A0A060XZS8"/>
<feature type="region of interest" description="Disordered" evidence="3">
    <location>
        <begin position="115"/>
        <end position="154"/>
    </location>
</feature>
<keyword evidence="2" id="KW-0067">ATP-binding</keyword>
<dbReference type="GO" id="GO:0043235">
    <property type="term" value="C:receptor complex"/>
    <property type="evidence" value="ECO:0007669"/>
    <property type="project" value="TreeGrafter"/>
</dbReference>
<evidence type="ECO:0000256" key="2">
    <source>
        <dbReference type="ARBA" id="ARBA00022840"/>
    </source>
</evidence>
<dbReference type="PANTHER" id="PTHR24416">
    <property type="entry name" value="TYROSINE-PROTEIN KINASE RECEPTOR"/>
    <property type="match status" value="1"/>
</dbReference>
<sequence length="154" mass="17442">MLIAVIADKGVTPYPGIKVDNNFYVMIERGFKMEQPYYASESVYSIMCKCWALEPRDRPHFSKLVAFMDDQLADMEEKLYHNILDKRCSHVLYQNAPVKSDLSALAKEKGHQAQSQNQYCKTHSTGEAPTTTTTTLSDRVAMETDGDNPLKPCQ</sequence>
<proteinExistence type="predicted"/>
<dbReference type="GO" id="GO:0007169">
    <property type="term" value="P:cell surface receptor protein tyrosine kinase signaling pathway"/>
    <property type="evidence" value="ECO:0007669"/>
    <property type="project" value="TreeGrafter"/>
</dbReference>
<dbReference type="EMBL" id="FR906017">
    <property type="protein sequence ID" value="CDQ82649.1"/>
    <property type="molecule type" value="Genomic_DNA"/>
</dbReference>
<evidence type="ECO:0000256" key="3">
    <source>
        <dbReference type="SAM" id="MobiDB-lite"/>
    </source>
</evidence>
<dbReference type="GO" id="GO:0019221">
    <property type="term" value="P:cytokine-mediated signaling pathway"/>
    <property type="evidence" value="ECO:0007669"/>
    <property type="project" value="TreeGrafter"/>
</dbReference>
<accession>A0A060XZS8</accession>
<reference evidence="5" key="1">
    <citation type="journal article" date="2014" name="Nat. Commun.">
        <title>The rainbow trout genome provides novel insights into evolution after whole-genome duplication in vertebrates.</title>
        <authorList>
            <person name="Berthelot C."/>
            <person name="Brunet F."/>
            <person name="Chalopin D."/>
            <person name="Juanchich A."/>
            <person name="Bernard M."/>
            <person name="Noel B."/>
            <person name="Bento P."/>
            <person name="Da Silva C."/>
            <person name="Labadie K."/>
            <person name="Alberti A."/>
            <person name="Aury J.M."/>
            <person name="Louis A."/>
            <person name="Dehais P."/>
            <person name="Bardou P."/>
            <person name="Montfort J."/>
            <person name="Klopp C."/>
            <person name="Cabau C."/>
            <person name="Gaspin C."/>
            <person name="Thorgaard G.H."/>
            <person name="Boussaha M."/>
            <person name="Quillet E."/>
            <person name="Guyomard R."/>
            <person name="Galiana D."/>
            <person name="Bobe J."/>
            <person name="Volff J.N."/>
            <person name="Genet C."/>
            <person name="Wincker P."/>
            <person name="Jaillon O."/>
            <person name="Roest Crollius H."/>
            <person name="Guiguen Y."/>
        </authorList>
    </citation>
    <scope>NUCLEOTIDE SEQUENCE [LARGE SCALE GENOMIC DNA]</scope>
</reference>
<dbReference type="GO" id="GO:0005524">
    <property type="term" value="F:ATP binding"/>
    <property type="evidence" value="ECO:0007669"/>
    <property type="project" value="UniProtKB-KW"/>
</dbReference>
<dbReference type="GO" id="GO:0004714">
    <property type="term" value="F:transmembrane receptor protein tyrosine kinase activity"/>
    <property type="evidence" value="ECO:0007669"/>
    <property type="project" value="TreeGrafter"/>
</dbReference>
<organism evidence="5 6">
    <name type="scientific">Oncorhynchus mykiss</name>
    <name type="common">Rainbow trout</name>
    <name type="synonym">Salmo gairdneri</name>
    <dbReference type="NCBI Taxonomy" id="8022"/>
    <lineage>
        <taxon>Eukaryota</taxon>
        <taxon>Metazoa</taxon>
        <taxon>Chordata</taxon>
        <taxon>Craniata</taxon>
        <taxon>Vertebrata</taxon>
        <taxon>Euteleostomi</taxon>
        <taxon>Actinopterygii</taxon>
        <taxon>Neopterygii</taxon>
        <taxon>Teleostei</taxon>
        <taxon>Protacanthopterygii</taxon>
        <taxon>Salmoniformes</taxon>
        <taxon>Salmonidae</taxon>
        <taxon>Salmoninae</taxon>
        <taxon>Oncorhynchus</taxon>
    </lineage>
</organism>
<dbReference type="SUPFAM" id="SSF56112">
    <property type="entry name" value="Protein kinase-like (PK-like)"/>
    <property type="match status" value="1"/>
</dbReference>
<evidence type="ECO:0000256" key="1">
    <source>
        <dbReference type="ARBA" id="ARBA00022741"/>
    </source>
</evidence>
<reference evidence="5" key="2">
    <citation type="submission" date="2014-03" db="EMBL/GenBank/DDBJ databases">
        <authorList>
            <person name="Genoscope - CEA"/>
        </authorList>
    </citation>
    <scope>NUCLEOTIDE SEQUENCE</scope>
</reference>
<dbReference type="PaxDb" id="8022-A0A060XZS8"/>
<dbReference type="PANTHER" id="PTHR24416:SF356">
    <property type="entry name" value="RECEPTOR-TYPE TYROSINE-PROTEIN KINASE FLT3"/>
    <property type="match status" value="1"/>
</dbReference>
<dbReference type="GO" id="GO:0005886">
    <property type="term" value="C:plasma membrane"/>
    <property type="evidence" value="ECO:0007669"/>
    <property type="project" value="TreeGrafter"/>
</dbReference>
<evidence type="ECO:0000313" key="6">
    <source>
        <dbReference type="Proteomes" id="UP000193380"/>
    </source>
</evidence>
<dbReference type="InterPro" id="IPR001245">
    <property type="entry name" value="Ser-Thr/Tyr_kinase_cat_dom"/>
</dbReference>
<dbReference type="Proteomes" id="UP000193380">
    <property type="component" value="Unassembled WGS sequence"/>
</dbReference>
<dbReference type="Gene3D" id="1.10.510.10">
    <property type="entry name" value="Transferase(Phosphotransferase) domain 1"/>
    <property type="match status" value="1"/>
</dbReference>
<feature type="compositionally biased region" description="Polar residues" evidence="3">
    <location>
        <begin position="115"/>
        <end position="129"/>
    </location>
</feature>
<keyword evidence="1" id="KW-0547">Nucleotide-binding</keyword>
<evidence type="ECO:0000313" key="5">
    <source>
        <dbReference type="EMBL" id="CDQ82649.1"/>
    </source>
</evidence>
<dbReference type="GO" id="GO:0019838">
    <property type="term" value="F:growth factor binding"/>
    <property type="evidence" value="ECO:0007669"/>
    <property type="project" value="TreeGrafter"/>
</dbReference>
<dbReference type="InterPro" id="IPR050122">
    <property type="entry name" value="RTK"/>
</dbReference>
<protein>
    <recommendedName>
        <fullName evidence="4">Serine-threonine/tyrosine-protein kinase catalytic domain-containing protein</fullName>
    </recommendedName>
</protein>
<dbReference type="Pfam" id="PF07714">
    <property type="entry name" value="PK_Tyr_Ser-Thr"/>
    <property type="match status" value="1"/>
</dbReference>
<dbReference type="GO" id="GO:0030183">
    <property type="term" value="P:B cell differentiation"/>
    <property type="evidence" value="ECO:0007669"/>
    <property type="project" value="TreeGrafter"/>
</dbReference>
<dbReference type="AlphaFoldDB" id="A0A060XZS8"/>
<dbReference type="InterPro" id="IPR011009">
    <property type="entry name" value="Kinase-like_dom_sf"/>
</dbReference>
<name>A0A060XZS8_ONCMY</name>
<evidence type="ECO:0000259" key="4">
    <source>
        <dbReference type="Pfam" id="PF07714"/>
    </source>
</evidence>